<dbReference type="PANTHER" id="PTHR47572">
    <property type="entry name" value="LIPOPROTEIN-RELATED"/>
    <property type="match status" value="1"/>
</dbReference>
<proteinExistence type="predicted"/>
<dbReference type="InterPro" id="IPR011042">
    <property type="entry name" value="6-blade_b-propeller_TolB-like"/>
</dbReference>
<dbReference type="GO" id="GO:0046872">
    <property type="term" value="F:metal ion binding"/>
    <property type="evidence" value="ECO:0007669"/>
    <property type="project" value="UniProtKB-KW"/>
</dbReference>
<feature type="binding site" evidence="2">
    <location>
        <position position="225"/>
    </location>
    <ligand>
        <name>a divalent metal cation</name>
        <dbReference type="ChEBI" id="CHEBI:60240"/>
    </ligand>
</feature>
<protein>
    <submittedName>
        <fullName evidence="4">SMP-30/gluconolactonase/LRE family protein</fullName>
    </submittedName>
</protein>
<keyword evidence="5" id="KW-1185">Reference proteome</keyword>
<evidence type="ECO:0000313" key="4">
    <source>
        <dbReference type="EMBL" id="RAK54562.1"/>
    </source>
</evidence>
<evidence type="ECO:0000256" key="1">
    <source>
        <dbReference type="PIRSR" id="PIRSR605511-1"/>
    </source>
</evidence>
<evidence type="ECO:0000259" key="3">
    <source>
        <dbReference type="Pfam" id="PF08450"/>
    </source>
</evidence>
<feature type="domain" description="SMP-30/Gluconolactonase/LRE-like region" evidence="3">
    <location>
        <begin position="12"/>
        <end position="282"/>
    </location>
</feature>
<dbReference type="Proteomes" id="UP000249254">
    <property type="component" value="Unassembled WGS sequence"/>
</dbReference>
<evidence type="ECO:0000313" key="5">
    <source>
        <dbReference type="Proteomes" id="UP000249254"/>
    </source>
</evidence>
<keyword evidence="2" id="KW-0479">Metal-binding</keyword>
<dbReference type="InterPro" id="IPR051262">
    <property type="entry name" value="SMP-30/CGR1_Lactonase"/>
</dbReference>
<feature type="binding site" evidence="2">
    <location>
        <position position="171"/>
    </location>
    <ligand>
        <name>a divalent metal cation</name>
        <dbReference type="ChEBI" id="CHEBI:60240"/>
    </ligand>
</feature>
<comment type="cofactor">
    <cofactor evidence="2">
        <name>Zn(2+)</name>
        <dbReference type="ChEBI" id="CHEBI:29105"/>
    </cofactor>
    <text evidence="2">Binds 1 divalent metal cation per subunit.</text>
</comment>
<name>A0A328AIB6_9CAUL</name>
<feature type="active site" description="Proton donor/acceptor" evidence="1">
    <location>
        <position position="225"/>
    </location>
</feature>
<dbReference type="InterPro" id="IPR013658">
    <property type="entry name" value="SGL"/>
</dbReference>
<dbReference type="InterPro" id="IPR005511">
    <property type="entry name" value="SMP-30"/>
</dbReference>
<dbReference type="AlphaFoldDB" id="A0A328AIB6"/>
<dbReference type="Pfam" id="PF08450">
    <property type="entry name" value="SGL"/>
    <property type="match status" value="1"/>
</dbReference>
<keyword evidence="2" id="KW-0862">Zinc</keyword>
<feature type="binding site" evidence="2">
    <location>
        <position position="122"/>
    </location>
    <ligand>
        <name>substrate</name>
    </ligand>
</feature>
<organism evidence="4 5">
    <name type="scientific">Phenylobacterium soli</name>
    <dbReference type="NCBI Taxonomy" id="2170551"/>
    <lineage>
        <taxon>Bacteria</taxon>
        <taxon>Pseudomonadati</taxon>
        <taxon>Pseudomonadota</taxon>
        <taxon>Alphaproteobacteria</taxon>
        <taxon>Caulobacterales</taxon>
        <taxon>Caulobacteraceae</taxon>
        <taxon>Phenylobacterium</taxon>
    </lineage>
</organism>
<evidence type="ECO:0000256" key="2">
    <source>
        <dbReference type="PIRSR" id="PIRSR605511-2"/>
    </source>
</evidence>
<sequence length="303" mass="32589">MDIQLVTEGLEFPEGPIAMADGSVILTEIKGQRLTRVYPDGRKEKVCDVPGGPNGAAIGPDGAIWITNNGGSFEWLDNQGLVIPGPTPPSHTGGSLQRYDFKTGKLETVYDSCEGKRLIGPNDLVFDKQGGVWFTDHGCSTPEGKKYGGLYYAKTDGSMISRQRDHLISPNGVGLSPDEKVVYVADTNLGRLWGFDIAQPGVLTPPPGFAPGRVICNLPDYQLLDSLAVEASGKVCVATIINGGITAFDPNGTTEHFPFPDLICTNICFGGDYMMDAWITASSTGKLYKCRWPRPGLKLNFNA</sequence>
<gene>
    <name evidence="4" type="ORF">DJ017_08515</name>
</gene>
<reference evidence="5" key="1">
    <citation type="submission" date="2018-05" db="EMBL/GenBank/DDBJ databases">
        <authorList>
            <person name="Li X."/>
        </authorList>
    </citation>
    <scope>NUCLEOTIDE SEQUENCE [LARGE SCALE GENOMIC DNA]</scope>
    <source>
        <strain evidence="5">LX32</strain>
    </source>
</reference>
<comment type="caution">
    <text evidence="4">The sequence shown here is derived from an EMBL/GenBank/DDBJ whole genome shotgun (WGS) entry which is preliminary data.</text>
</comment>
<dbReference type="PANTHER" id="PTHR47572:SF5">
    <property type="entry name" value="BLR2277 PROTEIN"/>
    <property type="match status" value="1"/>
</dbReference>
<accession>A0A328AIB6</accession>
<dbReference type="OrthoDB" id="30052at2"/>
<dbReference type="RefSeq" id="WP_111528313.1">
    <property type="nucleotide sequence ID" value="NZ_JBHRSG010000004.1"/>
</dbReference>
<dbReference type="PRINTS" id="PR01790">
    <property type="entry name" value="SMP30FAMILY"/>
</dbReference>
<dbReference type="Gene3D" id="2.120.10.30">
    <property type="entry name" value="TolB, C-terminal domain"/>
    <property type="match status" value="2"/>
</dbReference>
<dbReference type="EMBL" id="QFYQ01000001">
    <property type="protein sequence ID" value="RAK54562.1"/>
    <property type="molecule type" value="Genomic_DNA"/>
</dbReference>
<dbReference type="SUPFAM" id="SSF63829">
    <property type="entry name" value="Calcium-dependent phosphotriesterase"/>
    <property type="match status" value="1"/>
</dbReference>